<protein>
    <submittedName>
        <fullName evidence="2">Universal bacterial protein YeaZ</fullName>
    </submittedName>
</protein>
<dbReference type="AlphaFoldDB" id="H9UH99"/>
<dbReference type="Pfam" id="PF00814">
    <property type="entry name" value="TsaD"/>
    <property type="match status" value="1"/>
</dbReference>
<keyword evidence="3" id="KW-1185">Reference proteome</keyword>
<dbReference type="EMBL" id="CP003282">
    <property type="protein sequence ID" value="AFG36892.1"/>
    <property type="molecule type" value="Genomic_DNA"/>
</dbReference>
<proteinExistence type="predicted"/>
<dbReference type="Proteomes" id="UP000007383">
    <property type="component" value="Chromosome"/>
</dbReference>
<dbReference type="SUPFAM" id="SSF53067">
    <property type="entry name" value="Actin-like ATPase domain"/>
    <property type="match status" value="1"/>
</dbReference>
<dbReference type="Gene3D" id="3.30.420.40">
    <property type="match status" value="2"/>
</dbReference>
<organism evidence="2 3">
    <name type="scientific">Spirochaeta africana (strain ATCC 700263 / DSM 8902 / Z-7692)</name>
    <dbReference type="NCBI Taxonomy" id="889378"/>
    <lineage>
        <taxon>Bacteria</taxon>
        <taxon>Pseudomonadati</taxon>
        <taxon>Spirochaetota</taxon>
        <taxon>Spirochaetia</taxon>
        <taxon>Spirochaetales</taxon>
        <taxon>Spirochaetaceae</taxon>
        <taxon>Spirochaeta</taxon>
    </lineage>
</organism>
<accession>H9UH99</accession>
<dbReference type="RefSeq" id="WP_014454889.1">
    <property type="nucleotide sequence ID" value="NC_017098.1"/>
</dbReference>
<dbReference type="GO" id="GO:0002949">
    <property type="term" value="P:tRNA threonylcarbamoyladenosine modification"/>
    <property type="evidence" value="ECO:0007669"/>
    <property type="project" value="InterPro"/>
</dbReference>
<feature type="domain" description="Gcp-like" evidence="1">
    <location>
        <begin position="36"/>
        <end position="139"/>
    </location>
</feature>
<dbReference type="STRING" id="889378.Spiaf_0798"/>
<gene>
    <name evidence="2" type="ordered locus">Spiaf_0798</name>
</gene>
<reference evidence="3" key="1">
    <citation type="journal article" date="2013" name="Stand. Genomic Sci.">
        <title>Complete genome sequence of the halophilic bacterium Spirochaeta africana type strain (Z-7692(T)) from the alkaline Lake Magadi in the East African Rift.</title>
        <authorList>
            <person name="Liolos K."/>
            <person name="Abt B."/>
            <person name="Scheuner C."/>
            <person name="Teshima H."/>
            <person name="Held B."/>
            <person name="Lapidus A."/>
            <person name="Nolan M."/>
            <person name="Lucas S."/>
            <person name="Deshpande S."/>
            <person name="Cheng J.F."/>
            <person name="Tapia R."/>
            <person name="Goodwin L.A."/>
            <person name="Pitluck S."/>
            <person name="Pagani I."/>
            <person name="Ivanova N."/>
            <person name="Mavromatis K."/>
            <person name="Mikhailova N."/>
            <person name="Huntemann M."/>
            <person name="Pati A."/>
            <person name="Chen A."/>
            <person name="Palaniappan K."/>
            <person name="Land M."/>
            <person name="Rohde M."/>
            <person name="Tindall B.J."/>
            <person name="Detter J.C."/>
            <person name="Goker M."/>
            <person name="Bristow J."/>
            <person name="Eisen J.A."/>
            <person name="Markowitz V."/>
            <person name="Hugenholtz P."/>
            <person name="Woyke T."/>
            <person name="Klenk H.P."/>
            <person name="Kyrpides N.C."/>
        </authorList>
    </citation>
    <scope>NUCLEOTIDE SEQUENCE</scope>
    <source>
        <strain evidence="3">ATCC 700263 / DSM 8902 / Z-7692</strain>
    </source>
</reference>
<dbReference type="InterPro" id="IPR000905">
    <property type="entry name" value="Gcp-like_dom"/>
</dbReference>
<evidence type="ECO:0000313" key="3">
    <source>
        <dbReference type="Proteomes" id="UP000007383"/>
    </source>
</evidence>
<dbReference type="HOGENOM" id="CLU_064886_2_0_12"/>
<dbReference type="InterPro" id="IPR043129">
    <property type="entry name" value="ATPase_NBD"/>
</dbReference>
<dbReference type="eggNOG" id="COG1214">
    <property type="taxonomic scope" value="Bacteria"/>
</dbReference>
<evidence type="ECO:0000313" key="2">
    <source>
        <dbReference type="EMBL" id="AFG36892.1"/>
    </source>
</evidence>
<name>H9UH99_SPIAZ</name>
<dbReference type="KEGG" id="sfc:Spiaf_0798"/>
<dbReference type="OrthoDB" id="9784166at2"/>
<evidence type="ECO:0000259" key="1">
    <source>
        <dbReference type="Pfam" id="PF00814"/>
    </source>
</evidence>
<dbReference type="NCBIfam" id="TIGR03725">
    <property type="entry name" value="T6A_YeaZ"/>
    <property type="match status" value="1"/>
</dbReference>
<sequence>MSSPAVLAFDTSTEVFHAVLSCTEGTWEVEHRTGLRHAEQIAVAANELLQHRPLSRIDAVCYASGPGSFTGLRIGASFCKGLCAGDDGPRLISVPTLAAIAAAYQLQHHDSERGYILPCIDGRKQRFFVQLYDADGRAAGAVQDASREEVFALLDSSRTTLCETTAIGPHAELLRDFLPAPELAAAWPHGCGHGLVELARQAYVKGEFDAPEQGPAYYRLSQAEEGR</sequence>
<dbReference type="InterPro" id="IPR022496">
    <property type="entry name" value="T6A_TsaB"/>
</dbReference>
<dbReference type="PATRIC" id="fig|889378.3.peg.802"/>